<proteinExistence type="predicted"/>
<feature type="non-terminal residue" evidence="1">
    <location>
        <position position="1"/>
    </location>
</feature>
<dbReference type="Proteomes" id="UP000257109">
    <property type="component" value="Unassembled WGS sequence"/>
</dbReference>
<protein>
    <submittedName>
        <fullName evidence="1">Uncharacterized protein</fullName>
    </submittedName>
</protein>
<accession>A0A371E2G3</accession>
<comment type="caution">
    <text evidence="1">The sequence shown here is derived from an EMBL/GenBank/DDBJ whole genome shotgun (WGS) entry which is preliminary data.</text>
</comment>
<reference evidence="1" key="1">
    <citation type="submission" date="2018-05" db="EMBL/GenBank/DDBJ databases">
        <title>Draft genome of Mucuna pruriens seed.</title>
        <authorList>
            <person name="Nnadi N.E."/>
            <person name="Vos R."/>
            <person name="Hasami M.H."/>
            <person name="Devisetty U.K."/>
            <person name="Aguiy J.C."/>
        </authorList>
    </citation>
    <scope>NUCLEOTIDE SEQUENCE [LARGE SCALE GENOMIC DNA]</scope>
    <source>
        <strain evidence="1">JCA_2017</strain>
    </source>
</reference>
<organism evidence="1 2">
    <name type="scientific">Mucuna pruriens</name>
    <name type="common">Velvet bean</name>
    <name type="synonym">Dolichos pruriens</name>
    <dbReference type="NCBI Taxonomy" id="157652"/>
    <lineage>
        <taxon>Eukaryota</taxon>
        <taxon>Viridiplantae</taxon>
        <taxon>Streptophyta</taxon>
        <taxon>Embryophyta</taxon>
        <taxon>Tracheophyta</taxon>
        <taxon>Spermatophyta</taxon>
        <taxon>Magnoliopsida</taxon>
        <taxon>eudicotyledons</taxon>
        <taxon>Gunneridae</taxon>
        <taxon>Pentapetalae</taxon>
        <taxon>rosids</taxon>
        <taxon>fabids</taxon>
        <taxon>Fabales</taxon>
        <taxon>Fabaceae</taxon>
        <taxon>Papilionoideae</taxon>
        <taxon>50 kb inversion clade</taxon>
        <taxon>NPAAA clade</taxon>
        <taxon>indigoferoid/millettioid clade</taxon>
        <taxon>Phaseoleae</taxon>
        <taxon>Mucuna</taxon>
    </lineage>
</organism>
<name>A0A371E2G3_MUCPR</name>
<evidence type="ECO:0000313" key="2">
    <source>
        <dbReference type="Proteomes" id="UP000257109"/>
    </source>
</evidence>
<dbReference type="EMBL" id="QJKJ01017047">
    <property type="protein sequence ID" value="RDX60193.1"/>
    <property type="molecule type" value="Genomic_DNA"/>
</dbReference>
<gene>
    <name evidence="1" type="ORF">CR513_61689</name>
</gene>
<evidence type="ECO:0000313" key="1">
    <source>
        <dbReference type="EMBL" id="RDX60193.1"/>
    </source>
</evidence>
<dbReference type="AlphaFoldDB" id="A0A371E2G3"/>
<sequence length="67" mass="7778">MLQEINLFDLIRFYQCLFWLQPHGLSTTTNGTRYAASPKIQSPNLQGILIEFLRVFTSCGLHYEKTL</sequence>
<keyword evidence="2" id="KW-1185">Reference proteome</keyword>